<dbReference type="Gene3D" id="1.20.1560.10">
    <property type="entry name" value="ABC transporter type 1, transmembrane domain"/>
    <property type="match status" value="1"/>
</dbReference>
<proteinExistence type="predicted"/>
<dbReference type="InterPro" id="IPR017871">
    <property type="entry name" value="ABC_transporter-like_CS"/>
</dbReference>
<dbReference type="STRING" id="83771.SAMN02910357_02051"/>
<sequence>MIFKEGLFNFFERLIPPFEDKCEGVPPKGIIKFVLFFSRGLGKFLAAVAVLNSFIAVGEALFFACLGYIVDWTASSSPQNFISEHGGSLLIMLLGAGVFLPVASFLHSLLIHQTLSSNYSMQVRWQLHNFLLGQSLSFFNEEFAGALANKVMQTSMAVRTAVMKLIDVFVHMVVYISTMLIMLMNADFYLCLPLIIWLCFYTCSLFVFIPYLRRTSKELSVERSTMVGRIVDSYTNISTVKLFGGAGKEKSYAKEAMTAFRNSEYKIFRILTSFDISVQFLNCTLLVSLIILSLWLWSNYLVTTGAIAISIAIAIRMINMSRWIMWEAGAIFENIGMIYDCMSTMSKPVAVTDPDNPKTLDSFNESIEFKNVSFGYDGKKDVLSDFNLSIKKGLKIGIVGPSGVGKSTIINLILRFYDVTKGSVTIDGVDVRDLRQDNLRDLFAMVSQEPSLMHRTIGENIEYGSKNELDDEDLQKAARASDSLNFIEEMSDYRGGIGFDSMVGDRGVKLSGGQKQRIAIARVIVKNAPILILDEATSALDSETEEIVQRNLLNIMHGRTVIAIAHRLSTLKSMDRIIVINEGRIVESGSHEELLSLGGLYNKMWSLQSNGFVK</sequence>
<keyword evidence="6 7" id="KW-0472">Membrane</keyword>
<dbReference type="PROSITE" id="PS50893">
    <property type="entry name" value="ABC_TRANSPORTER_2"/>
    <property type="match status" value="1"/>
</dbReference>
<feature type="transmembrane region" description="Helical" evidence="7">
    <location>
        <begin position="44"/>
        <end position="69"/>
    </location>
</feature>
<dbReference type="Proteomes" id="UP000242432">
    <property type="component" value="Unassembled WGS sequence"/>
</dbReference>
<evidence type="ECO:0000256" key="1">
    <source>
        <dbReference type="ARBA" id="ARBA00004651"/>
    </source>
</evidence>
<feature type="transmembrane region" description="Helical" evidence="7">
    <location>
        <begin position="192"/>
        <end position="212"/>
    </location>
</feature>
<dbReference type="GO" id="GO:0034040">
    <property type="term" value="F:ATPase-coupled lipid transmembrane transporter activity"/>
    <property type="evidence" value="ECO:0007669"/>
    <property type="project" value="TreeGrafter"/>
</dbReference>
<dbReference type="SUPFAM" id="SSF52540">
    <property type="entry name" value="P-loop containing nucleoside triphosphate hydrolases"/>
    <property type="match status" value="1"/>
</dbReference>
<reference evidence="11" key="1">
    <citation type="submission" date="2017-02" db="EMBL/GenBank/DDBJ databases">
        <authorList>
            <person name="Varghese N."/>
            <person name="Submissions S."/>
        </authorList>
    </citation>
    <scope>NUCLEOTIDE SEQUENCE [LARGE SCALE GENOMIC DNA]</scope>
    <source>
        <strain evidence="11">DSM 3072</strain>
    </source>
</reference>
<dbReference type="FunFam" id="1.20.1560.10:FF:000070">
    <property type="entry name" value="Multidrug ABC transporter ATP-binding protein"/>
    <property type="match status" value="1"/>
</dbReference>
<organism evidence="10 11">
    <name type="scientific">Succinivibrio dextrinosolvens DSM 3072</name>
    <dbReference type="NCBI Taxonomy" id="1123324"/>
    <lineage>
        <taxon>Bacteria</taxon>
        <taxon>Pseudomonadati</taxon>
        <taxon>Pseudomonadota</taxon>
        <taxon>Gammaproteobacteria</taxon>
        <taxon>Aeromonadales</taxon>
        <taxon>Succinivibrionaceae</taxon>
        <taxon>Succinivibrio</taxon>
    </lineage>
</organism>
<keyword evidence="3" id="KW-0547">Nucleotide-binding</keyword>
<dbReference type="PANTHER" id="PTHR24221:SF203">
    <property type="entry name" value="ATP-BINDING_PERMEASE FUSION ABC TRANSPORTER-RELATED"/>
    <property type="match status" value="1"/>
</dbReference>
<evidence type="ECO:0000256" key="6">
    <source>
        <dbReference type="ARBA" id="ARBA00023136"/>
    </source>
</evidence>
<dbReference type="InterPro" id="IPR036640">
    <property type="entry name" value="ABC1_TM_sf"/>
</dbReference>
<feature type="transmembrane region" description="Helical" evidence="7">
    <location>
        <begin position="89"/>
        <end position="111"/>
    </location>
</feature>
<evidence type="ECO:0000256" key="5">
    <source>
        <dbReference type="ARBA" id="ARBA00022989"/>
    </source>
</evidence>
<evidence type="ECO:0000256" key="7">
    <source>
        <dbReference type="SAM" id="Phobius"/>
    </source>
</evidence>
<feature type="domain" description="ABC transmembrane type-1" evidence="9">
    <location>
        <begin position="46"/>
        <end position="326"/>
    </location>
</feature>
<dbReference type="InterPro" id="IPR027417">
    <property type="entry name" value="P-loop_NTPase"/>
</dbReference>
<evidence type="ECO:0000313" key="11">
    <source>
        <dbReference type="Proteomes" id="UP000242432"/>
    </source>
</evidence>
<dbReference type="GO" id="GO:0005524">
    <property type="term" value="F:ATP binding"/>
    <property type="evidence" value="ECO:0007669"/>
    <property type="project" value="UniProtKB-KW"/>
</dbReference>
<evidence type="ECO:0000259" key="9">
    <source>
        <dbReference type="PROSITE" id="PS50929"/>
    </source>
</evidence>
<dbReference type="RefSeq" id="WP_078929586.1">
    <property type="nucleotide sequence ID" value="NZ_FUXX01000071.1"/>
</dbReference>
<feature type="transmembrane region" description="Helical" evidence="7">
    <location>
        <begin position="267"/>
        <end position="291"/>
    </location>
</feature>
<dbReference type="PROSITE" id="PS50929">
    <property type="entry name" value="ABC_TM1F"/>
    <property type="match status" value="1"/>
</dbReference>
<dbReference type="Pfam" id="PF00005">
    <property type="entry name" value="ABC_tran"/>
    <property type="match status" value="1"/>
</dbReference>
<dbReference type="GO" id="GO:0005886">
    <property type="term" value="C:plasma membrane"/>
    <property type="evidence" value="ECO:0007669"/>
    <property type="project" value="UniProtKB-SubCell"/>
</dbReference>
<dbReference type="InterPro" id="IPR011527">
    <property type="entry name" value="ABC1_TM_dom"/>
</dbReference>
<keyword evidence="11" id="KW-1185">Reference proteome</keyword>
<evidence type="ECO:0000259" key="8">
    <source>
        <dbReference type="PROSITE" id="PS50893"/>
    </source>
</evidence>
<name>A0A1T4VZM2_9GAMM</name>
<dbReference type="EMBL" id="FUXX01000071">
    <property type="protein sequence ID" value="SKA70407.1"/>
    <property type="molecule type" value="Genomic_DNA"/>
</dbReference>
<dbReference type="SMART" id="SM00382">
    <property type="entry name" value="AAA"/>
    <property type="match status" value="1"/>
</dbReference>
<keyword evidence="2 7" id="KW-0812">Transmembrane</keyword>
<protein>
    <submittedName>
        <fullName evidence="10">ATP-binding cassette, subfamily B, multidrug efflux pump</fullName>
    </submittedName>
</protein>
<evidence type="ECO:0000256" key="4">
    <source>
        <dbReference type="ARBA" id="ARBA00022840"/>
    </source>
</evidence>
<dbReference type="PROSITE" id="PS00211">
    <property type="entry name" value="ABC_TRANSPORTER_1"/>
    <property type="match status" value="1"/>
</dbReference>
<keyword evidence="4 10" id="KW-0067">ATP-binding</keyword>
<evidence type="ECO:0000256" key="2">
    <source>
        <dbReference type="ARBA" id="ARBA00022692"/>
    </source>
</evidence>
<dbReference type="InterPro" id="IPR003439">
    <property type="entry name" value="ABC_transporter-like_ATP-bd"/>
</dbReference>
<feature type="domain" description="ABC transporter" evidence="8">
    <location>
        <begin position="367"/>
        <end position="607"/>
    </location>
</feature>
<dbReference type="FunFam" id="3.40.50.300:FF:000218">
    <property type="entry name" value="Multidrug ABC transporter ATP-binding protein"/>
    <property type="match status" value="1"/>
</dbReference>
<dbReference type="InterPro" id="IPR039421">
    <property type="entry name" value="Type_1_exporter"/>
</dbReference>
<gene>
    <name evidence="10" type="ORF">SAMN02745213_02324</name>
</gene>
<dbReference type="AlphaFoldDB" id="A0A1T4VZM2"/>
<dbReference type="Gene3D" id="3.40.50.300">
    <property type="entry name" value="P-loop containing nucleotide triphosphate hydrolases"/>
    <property type="match status" value="1"/>
</dbReference>
<dbReference type="SUPFAM" id="SSF90123">
    <property type="entry name" value="ABC transporter transmembrane region"/>
    <property type="match status" value="1"/>
</dbReference>
<dbReference type="Pfam" id="PF00664">
    <property type="entry name" value="ABC_membrane"/>
    <property type="match status" value="1"/>
</dbReference>
<comment type="subcellular location">
    <subcellularLocation>
        <location evidence="1">Cell membrane</location>
        <topology evidence="1">Multi-pass membrane protein</topology>
    </subcellularLocation>
</comment>
<dbReference type="InterPro" id="IPR003593">
    <property type="entry name" value="AAA+_ATPase"/>
</dbReference>
<evidence type="ECO:0000256" key="3">
    <source>
        <dbReference type="ARBA" id="ARBA00022741"/>
    </source>
</evidence>
<feature type="transmembrane region" description="Helical" evidence="7">
    <location>
        <begin position="297"/>
        <end position="315"/>
    </location>
</feature>
<feature type="transmembrane region" description="Helical" evidence="7">
    <location>
        <begin position="165"/>
        <end position="186"/>
    </location>
</feature>
<keyword evidence="5 7" id="KW-1133">Transmembrane helix</keyword>
<evidence type="ECO:0000313" key="10">
    <source>
        <dbReference type="EMBL" id="SKA70407.1"/>
    </source>
</evidence>
<dbReference type="GO" id="GO:0016887">
    <property type="term" value="F:ATP hydrolysis activity"/>
    <property type="evidence" value="ECO:0007669"/>
    <property type="project" value="InterPro"/>
</dbReference>
<dbReference type="PANTHER" id="PTHR24221">
    <property type="entry name" value="ATP-BINDING CASSETTE SUB-FAMILY B"/>
    <property type="match status" value="1"/>
</dbReference>
<dbReference type="GO" id="GO:0140359">
    <property type="term" value="F:ABC-type transporter activity"/>
    <property type="evidence" value="ECO:0007669"/>
    <property type="project" value="InterPro"/>
</dbReference>
<accession>A0A1T4VZM2</accession>